<dbReference type="RefSeq" id="WP_033083928.1">
    <property type="nucleotide sequence ID" value="NZ_JQEC01000057.1"/>
</dbReference>
<proteinExistence type="predicted"/>
<dbReference type="InterPro" id="IPR001173">
    <property type="entry name" value="Glyco_trans_2-like"/>
</dbReference>
<evidence type="ECO:0000313" key="2">
    <source>
        <dbReference type="EMBL" id="KGJ89007.1"/>
    </source>
</evidence>
<dbReference type="GO" id="GO:0016740">
    <property type="term" value="F:transferase activity"/>
    <property type="evidence" value="ECO:0007669"/>
    <property type="project" value="UniProtKB-KW"/>
</dbReference>
<name>A0A099KG81_COLPS</name>
<keyword evidence="2" id="KW-0808">Transferase</keyword>
<dbReference type="Pfam" id="PF00535">
    <property type="entry name" value="Glycos_transf_2"/>
    <property type="match status" value="1"/>
</dbReference>
<dbReference type="PATRIC" id="fig|28229.3.peg.3974"/>
<reference evidence="2 3" key="1">
    <citation type="submission" date="2014-08" db="EMBL/GenBank/DDBJ databases">
        <title>Genomic and Phenotypic Diversity of Colwellia psychrerythraea strains from Disparate Marine Basins.</title>
        <authorList>
            <person name="Techtmann S.M."/>
            <person name="Stelling S.C."/>
            <person name="Utturkar S.M."/>
            <person name="Alshibli N."/>
            <person name="Harris A."/>
            <person name="Brown S.D."/>
            <person name="Hazen T.C."/>
        </authorList>
    </citation>
    <scope>NUCLEOTIDE SEQUENCE [LARGE SCALE GENOMIC DNA]</scope>
    <source>
        <strain evidence="2 3">GAB14E</strain>
    </source>
</reference>
<accession>A0A099KG81</accession>
<evidence type="ECO:0000313" key="3">
    <source>
        <dbReference type="Proteomes" id="UP000029868"/>
    </source>
</evidence>
<evidence type="ECO:0000259" key="1">
    <source>
        <dbReference type="Pfam" id="PF00535"/>
    </source>
</evidence>
<organism evidence="2 3">
    <name type="scientific">Colwellia psychrerythraea</name>
    <name type="common">Vibrio psychroerythus</name>
    <dbReference type="NCBI Taxonomy" id="28229"/>
    <lineage>
        <taxon>Bacteria</taxon>
        <taxon>Pseudomonadati</taxon>
        <taxon>Pseudomonadota</taxon>
        <taxon>Gammaproteobacteria</taxon>
        <taxon>Alteromonadales</taxon>
        <taxon>Colwelliaceae</taxon>
        <taxon>Colwellia</taxon>
    </lineage>
</organism>
<protein>
    <submittedName>
        <fullName evidence="2">Glycosyl transferase family 2</fullName>
    </submittedName>
</protein>
<dbReference type="AlphaFoldDB" id="A0A099KG81"/>
<dbReference type="OrthoDB" id="9069044at2"/>
<comment type="caution">
    <text evidence="2">The sequence shown here is derived from an EMBL/GenBank/DDBJ whole genome shotgun (WGS) entry which is preliminary data.</text>
</comment>
<dbReference type="EMBL" id="JQEC01000057">
    <property type="protein sequence ID" value="KGJ89007.1"/>
    <property type="molecule type" value="Genomic_DNA"/>
</dbReference>
<dbReference type="InterPro" id="IPR029044">
    <property type="entry name" value="Nucleotide-diphossugar_trans"/>
</dbReference>
<dbReference type="SUPFAM" id="SSF53448">
    <property type="entry name" value="Nucleotide-diphospho-sugar transferases"/>
    <property type="match status" value="1"/>
</dbReference>
<dbReference type="CDD" id="cd00761">
    <property type="entry name" value="Glyco_tranf_GTA_type"/>
    <property type="match status" value="1"/>
</dbReference>
<gene>
    <name evidence="2" type="ORF">GAB14E_4003</name>
</gene>
<sequence length="549" mass="62486">MSFKQKKTLTQKIKWWFNTRIVGFWRVKVSGSLKQKLAAAPDTIKFNSDASPMPSPSKDGITVILTAYKRSEYLEQQIEALRTQTVPPTEIWLWSNRSDDELRDLSKLADRVVASNSNFLFWGRFALANLVRTKYVAFFDDDILPQPRWFENCLKTITSGHDGILGGSGVLLPTTGGYSSKHKAGWNGNHYNTTVQVDLVGHAWFMDKAHVNYMWREEPVSWDNGEDIHLSYMALKHGGVKTLVPPHPENDQSLWSCRPDFGKIVGRLNVATYKTKDHKNTRSEIVDSHTRDGWQVVKGHSNFTLPKEKNFTDELQVFNQKLQNNENFSLVRFGDGEMEVINGKAIDLSEKCNGEHKYSPDNKKDEHYRQILELSLLHKSDSYFVGLPCRCCVGDSHCDNLRTQSQQDEAQLTWANIFVNANYPGFLKGTIAALQGKKINMVCHEKADLVGLPFKVTDSFRVGANAWSSNYDSMLAELSSYIEKNNSENQVFIFCAGVLSNMLIFQLNKTFPNNTYLDVGSVFDDMMGLGQTRKYLKGSRKRLKQVCVW</sequence>
<dbReference type="Gene3D" id="3.90.550.10">
    <property type="entry name" value="Spore Coat Polysaccharide Biosynthesis Protein SpsA, Chain A"/>
    <property type="match status" value="1"/>
</dbReference>
<feature type="domain" description="Glycosyltransferase 2-like" evidence="1">
    <location>
        <begin position="62"/>
        <end position="183"/>
    </location>
</feature>
<dbReference type="Proteomes" id="UP000029868">
    <property type="component" value="Unassembled WGS sequence"/>
</dbReference>